<reference evidence="3" key="2">
    <citation type="submission" date="2023-05" db="EMBL/GenBank/DDBJ databases">
        <authorList>
            <consortium name="Lawrence Berkeley National Laboratory"/>
            <person name="Steindorff A."/>
            <person name="Hensen N."/>
            <person name="Bonometti L."/>
            <person name="Westerberg I."/>
            <person name="Brannstrom I.O."/>
            <person name="Guillou S."/>
            <person name="Cros-Aarteil S."/>
            <person name="Calhoun S."/>
            <person name="Haridas S."/>
            <person name="Kuo A."/>
            <person name="Mondo S."/>
            <person name="Pangilinan J."/>
            <person name="Riley R."/>
            <person name="Labutti K."/>
            <person name="Andreopoulos B."/>
            <person name="Lipzen A."/>
            <person name="Chen C."/>
            <person name="Yanf M."/>
            <person name="Daum C."/>
            <person name="Ng V."/>
            <person name="Clum A."/>
            <person name="Ohm R."/>
            <person name="Martin F."/>
            <person name="Silar P."/>
            <person name="Natvig D."/>
            <person name="Lalanne C."/>
            <person name="Gautier V."/>
            <person name="Ament-Velasquez S.L."/>
            <person name="Kruys A."/>
            <person name="Hutchinson M.I."/>
            <person name="Powell A.J."/>
            <person name="Barry K."/>
            <person name="Miller A.N."/>
            <person name="Grigoriev I.V."/>
            <person name="Debuchy R."/>
            <person name="Gladieux P."/>
            <person name="Thoren M.H."/>
            <person name="Johannesson H."/>
        </authorList>
    </citation>
    <scope>NUCLEOTIDE SEQUENCE</scope>
    <source>
        <strain evidence="3">CBS 757.83</strain>
    </source>
</reference>
<feature type="compositionally biased region" description="Polar residues" evidence="1">
    <location>
        <begin position="1"/>
        <end position="12"/>
    </location>
</feature>
<dbReference type="AlphaFoldDB" id="A0AAN6QAY3"/>
<sequence>MRRSSSNVISGSQHRKERRELSNMTMTASVTRSRRTEGLRLASRLLGTSEDHHAPRPKRQLDPVARDSDNVVAKKARFTTGIAVEIPARSSSSHTRFAQDTADASSAPTAQKPAPNAGAGVGAGAGTGANPPKPPTSHRPLPANGPKPTRASAREQPSLTKHQEKVANGLKHELDRLRPNEADTKDQGRKLRSQTRFSELSAYFPEYDQVMGNEPKETHLLNLDTPILVDLSDPTSSLPQQLQQPHPSITTTPSTKYPIRSYSDALFIDLHDAQRIDFSFLTNNNNHHNSNNNNSTNINTTNRPPTRTSHKTTTTTTAAAAATTDHDDPLPDTLYWPLHRREARSERSMRNTEKGRAQHERDQIARLLDALQGHDWLRVLGVSGATESKRQAFQPAREYFVGGCEAILDKFRRWAAEEKRRRLEGKGLL</sequence>
<keyword evidence="4" id="KW-1185">Reference proteome</keyword>
<dbReference type="GO" id="GO:0004402">
    <property type="term" value="F:histone acetyltransferase activity"/>
    <property type="evidence" value="ECO:0007669"/>
    <property type="project" value="TreeGrafter"/>
</dbReference>
<dbReference type="GO" id="GO:0033255">
    <property type="term" value="C:SAS acetyltransferase complex"/>
    <property type="evidence" value="ECO:0007669"/>
    <property type="project" value="InterPro"/>
</dbReference>
<feature type="compositionally biased region" description="Polar residues" evidence="1">
    <location>
        <begin position="89"/>
        <end position="109"/>
    </location>
</feature>
<dbReference type="Pfam" id="PF15460">
    <property type="entry name" value="SAS4"/>
    <property type="match status" value="1"/>
</dbReference>
<evidence type="ECO:0000256" key="1">
    <source>
        <dbReference type="SAM" id="MobiDB-lite"/>
    </source>
</evidence>
<evidence type="ECO:0000313" key="3">
    <source>
        <dbReference type="EMBL" id="KAK4105439.1"/>
    </source>
</evidence>
<organism evidence="3 4">
    <name type="scientific">Parathielavia hyrcaniae</name>
    <dbReference type="NCBI Taxonomy" id="113614"/>
    <lineage>
        <taxon>Eukaryota</taxon>
        <taxon>Fungi</taxon>
        <taxon>Dikarya</taxon>
        <taxon>Ascomycota</taxon>
        <taxon>Pezizomycotina</taxon>
        <taxon>Sordariomycetes</taxon>
        <taxon>Sordariomycetidae</taxon>
        <taxon>Sordariales</taxon>
        <taxon>Chaetomiaceae</taxon>
        <taxon>Parathielavia</taxon>
    </lineage>
</organism>
<comment type="caution">
    <text evidence="3">The sequence shown here is derived from an EMBL/GenBank/DDBJ whole genome shotgun (WGS) entry which is preliminary data.</text>
</comment>
<feature type="region of interest" description="Disordered" evidence="1">
    <location>
        <begin position="287"/>
        <end position="332"/>
    </location>
</feature>
<dbReference type="InterPro" id="IPR038988">
    <property type="entry name" value="Sas4"/>
</dbReference>
<feature type="domain" description="Something about silencing protein 4" evidence="2">
    <location>
        <begin position="328"/>
        <end position="422"/>
    </location>
</feature>
<feature type="compositionally biased region" description="Low complexity" evidence="1">
    <location>
        <begin position="287"/>
        <end position="323"/>
    </location>
</feature>
<accession>A0AAN6QAY3</accession>
<dbReference type="PANTHER" id="PTHR38422:SF1">
    <property type="entry name" value="SOMETHING ABOUT SILENCING PROTEIN 4"/>
    <property type="match status" value="1"/>
</dbReference>
<dbReference type="EMBL" id="MU863625">
    <property type="protein sequence ID" value="KAK4105439.1"/>
    <property type="molecule type" value="Genomic_DNA"/>
</dbReference>
<dbReference type="PANTHER" id="PTHR38422">
    <property type="entry name" value="SOMETHING ABOUT SILENCING PROTEIN 4"/>
    <property type="match status" value="1"/>
</dbReference>
<dbReference type="Proteomes" id="UP001305647">
    <property type="component" value="Unassembled WGS sequence"/>
</dbReference>
<feature type="region of interest" description="Disordered" evidence="1">
    <location>
        <begin position="87"/>
        <end position="194"/>
    </location>
</feature>
<gene>
    <name evidence="3" type="ORF">N658DRAFT_462707</name>
</gene>
<evidence type="ECO:0000259" key="2">
    <source>
        <dbReference type="Pfam" id="PF15460"/>
    </source>
</evidence>
<feature type="compositionally biased region" description="Polar residues" evidence="1">
    <location>
        <begin position="22"/>
        <end position="31"/>
    </location>
</feature>
<feature type="region of interest" description="Disordered" evidence="1">
    <location>
        <begin position="1"/>
        <end position="72"/>
    </location>
</feature>
<feature type="region of interest" description="Disordered" evidence="1">
    <location>
        <begin position="236"/>
        <end position="256"/>
    </location>
</feature>
<reference evidence="3" key="1">
    <citation type="journal article" date="2023" name="Mol. Phylogenet. Evol.">
        <title>Genome-scale phylogeny and comparative genomics of the fungal order Sordariales.</title>
        <authorList>
            <person name="Hensen N."/>
            <person name="Bonometti L."/>
            <person name="Westerberg I."/>
            <person name="Brannstrom I.O."/>
            <person name="Guillou S."/>
            <person name="Cros-Aarteil S."/>
            <person name="Calhoun S."/>
            <person name="Haridas S."/>
            <person name="Kuo A."/>
            <person name="Mondo S."/>
            <person name="Pangilinan J."/>
            <person name="Riley R."/>
            <person name="LaButti K."/>
            <person name="Andreopoulos B."/>
            <person name="Lipzen A."/>
            <person name="Chen C."/>
            <person name="Yan M."/>
            <person name="Daum C."/>
            <person name="Ng V."/>
            <person name="Clum A."/>
            <person name="Steindorff A."/>
            <person name="Ohm R.A."/>
            <person name="Martin F."/>
            <person name="Silar P."/>
            <person name="Natvig D.O."/>
            <person name="Lalanne C."/>
            <person name="Gautier V."/>
            <person name="Ament-Velasquez S.L."/>
            <person name="Kruys A."/>
            <person name="Hutchinson M.I."/>
            <person name="Powell A.J."/>
            <person name="Barry K."/>
            <person name="Miller A.N."/>
            <person name="Grigoriev I.V."/>
            <person name="Debuchy R."/>
            <person name="Gladieux P."/>
            <person name="Hiltunen Thoren M."/>
            <person name="Johannesson H."/>
        </authorList>
    </citation>
    <scope>NUCLEOTIDE SEQUENCE</scope>
    <source>
        <strain evidence="3">CBS 757.83</strain>
    </source>
</reference>
<feature type="compositionally biased region" description="Basic and acidic residues" evidence="1">
    <location>
        <begin position="49"/>
        <end position="69"/>
    </location>
</feature>
<name>A0AAN6QAY3_9PEZI</name>
<proteinExistence type="predicted"/>
<feature type="compositionally biased region" description="Low complexity" evidence="1">
    <location>
        <begin position="236"/>
        <end position="248"/>
    </location>
</feature>
<evidence type="ECO:0000313" key="4">
    <source>
        <dbReference type="Proteomes" id="UP001305647"/>
    </source>
</evidence>
<protein>
    <recommendedName>
        <fullName evidence="2">Something about silencing protein 4 domain-containing protein</fullName>
    </recommendedName>
</protein>
<feature type="compositionally biased region" description="Basic and acidic residues" evidence="1">
    <location>
        <begin position="161"/>
        <end position="189"/>
    </location>
</feature>
<feature type="non-terminal residue" evidence="3">
    <location>
        <position position="429"/>
    </location>
</feature>
<dbReference type="InterPro" id="IPR029184">
    <property type="entry name" value="Sas4_dom"/>
</dbReference>